<dbReference type="SUPFAM" id="SSF56784">
    <property type="entry name" value="HAD-like"/>
    <property type="match status" value="1"/>
</dbReference>
<evidence type="ECO:0000256" key="9">
    <source>
        <dbReference type="ARBA" id="ARBA00022842"/>
    </source>
</evidence>
<dbReference type="Proteomes" id="UP000502608">
    <property type="component" value="Chromosome"/>
</dbReference>
<dbReference type="PANTHER" id="PTHR43344:SF2">
    <property type="entry name" value="PHOSPHOSERINE PHOSPHATASE"/>
    <property type="match status" value="1"/>
</dbReference>
<keyword evidence="6" id="KW-0028">Amino-acid biosynthesis</keyword>
<dbReference type="InterPro" id="IPR023214">
    <property type="entry name" value="HAD_sf"/>
</dbReference>
<protein>
    <recommendedName>
        <fullName evidence="5">Phosphoserine phosphatase</fullName>
        <ecNumber evidence="4">3.1.3.3</ecNumber>
    </recommendedName>
    <alternativeName>
        <fullName evidence="11">O-phosphoserine phosphohydrolase</fullName>
    </alternativeName>
</protein>
<dbReference type="PANTHER" id="PTHR43344">
    <property type="entry name" value="PHOSPHOSERINE PHOSPHATASE"/>
    <property type="match status" value="1"/>
</dbReference>
<dbReference type="RefSeq" id="WP_167675894.1">
    <property type="nucleotide sequence ID" value="NZ_CP050313.1"/>
</dbReference>
<proteinExistence type="inferred from homology"/>
<dbReference type="SFLD" id="SFLDG01136">
    <property type="entry name" value="C1.6:_Phosphoserine_Phosphatas"/>
    <property type="match status" value="1"/>
</dbReference>
<dbReference type="UniPathway" id="UPA00135">
    <property type="reaction ID" value="UER00198"/>
</dbReference>
<keyword evidence="10" id="KW-0718">Serine biosynthesis</keyword>
<dbReference type="SFLD" id="SFLDS00003">
    <property type="entry name" value="Haloacid_Dehalogenase"/>
    <property type="match status" value="1"/>
</dbReference>
<reference evidence="15 16" key="1">
    <citation type="submission" date="2020-03" db="EMBL/GenBank/DDBJ databases">
        <title>Complete genome sequence of Shewanella sp.</title>
        <authorList>
            <person name="Kim Y.-S."/>
            <person name="Kim S.-J."/>
            <person name="Jung H.-K."/>
            <person name="Kim K.-H."/>
        </authorList>
    </citation>
    <scope>NUCLEOTIDE SEQUENCE [LARGE SCALE GENOMIC DNA]</scope>
    <source>
        <strain evidence="15 16">PN3F2</strain>
    </source>
</reference>
<dbReference type="CDD" id="cd07500">
    <property type="entry name" value="HAD_PSP"/>
    <property type="match status" value="1"/>
</dbReference>
<accession>A0A6G9QGX8</accession>
<evidence type="ECO:0000256" key="13">
    <source>
        <dbReference type="ARBA" id="ARBA00048523"/>
    </source>
</evidence>
<dbReference type="InterPro" id="IPR036412">
    <property type="entry name" value="HAD-like_sf"/>
</dbReference>
<gene>
    <name evidence="15" type="primary">serB</name>
    <name evidence="15" type="ORF">HBH39_04220</name>
</gene>
<comment type="cofactor">
    <cofactor evidence="1">
        <name>Mg(2+)</name>
        <dbReference type="ChEBI" id="CHEBI:18420"/>
    </cofactor>
</comment>
<sequence>MSTTNEYRHNGLLCQRYEEADYITEASLFNLQRARVVFEQSTQADIATWLQQLSCNAHFAVLHRANDLIGFEIAFEGDFDELMQSFYTQFTAHKAKAELLVITSPLPNLKQPGLLVMDMDSTAIQIECIDELAAMAGVGDEVAAVTASAMRGELDFEQSLRMRVSKLANADASIIDTLCHNLPLMPGLTASLDELQDNHWKLVVASGGFTPFVNHLMHLLRLDAAFANELVIEDGKLVGEVCGDVVDAQYKASVIKRCAQKWQIAAGQTLAIGDGANDIPMIQAADLGVAFHAKPKLISAANLAVNHLDLRALVFCLQA</sequence>
<dbReference type="GO" id="GO:0036424">
    <property type="term" value="F:L-phosphoserine phosphatase activity"/>
    <property type="evidence" value="ECO:0007669"/>
    <property type="project" value="InterPro"/>
</dbReference>
<comment type="catalytic activity">
    <reaction evidence="13">
        <text>O-phospho-D-serine + H2O = D-serine + phosphate</text>
        <dbReference type="Rhea" id="RHEA:24873"/>
        <dbReference type="ChEBI" id="CHEBI:15377"/>
        <dbReference type="ChEBI" id="CHEBI:35247"/>
        <dbReference type="ChEBI" id="CHEBI:43474"/>
        <dbReference type="ChEBI" id="CHEBI:58680"/>
        <dbReference type="EC" id="3.1.3.3"/>
    </reaction>
</comment>
<evidence type="ECO:0000256" key="11">
    <source>
        <dbReference type="ARBA" id="ARBA00031693"/>
    </source>
</evidence>
<dbReference type="Pfam" id="PF00702">
    <property type="entry name" value="Hydrolase"/>
    <property type="match status" value="1"/>
</dbReference>
<evidence type="ECO:0000256" key="1">
    <source>
        <dbReference type="ARBA" id="ARBA00001946"/>
    </source>
</evidence>
<evidence type="ECO:0000313" key="15">
    <source>
        <dbReference type="EMBL" id="QIR13804.1"/>
    </source>
</evidence>
<evidence type="ECO:0000256" key="4">
    <source>
        <dbReference type="ARBA" id="ARBA00012640"/>
    </source>
</evidence>
<dbReference type="NCBIfam" id="TIGR01488">
    <property type="entry name" value="HAD-SF-IB"/>
    <property type="match status" value="1"/>
</dbReference>
<dbReference type="GO" id="GO:0005737">
    <property type="term" value="C:cytoplasm"/>
    <property type="evidence" value="ECO:0007669"/>
    <property type="project" value="TreeGrafter"/>
</dbReference>
<dbReference type="AlphaFoldDB" id="A0A6G9QGX8"/>
<evidence type="ECO:0000256" key="6">
    <source>
        <dbReference type="ARBA" id="ARBA00022605"/>
    </source>
</evidence>
<dbReference type="InterPro" id="IPR004469">
    <property type="entry name" value="PSP"/>
</dbReference>
<dbReference type="KEGG" id="saes:HBH39_04220"/>
<evidence type="ECO:0000256" key="8">
    <source>
        <dbReference type="ARBA" id="ARBA00022801"/>
    </source>
</evidence>
<comment type="catalytic activity">
    <reaction evidence="12">
        <text>O-phospho-L-serine + H2O = L-serine + phosphate</text>
        <dbReference type="Rhea" id="RHEA:21208"/>
        <dbReference type="ChEBI" id="CHEBI:15377"/>
        <dbReference type="ChEBI" id="CHEBI:33384"/>
        <dbReference type="ChEBI" id="CHEBI:43474"/>
        <dbReference type="ChEBI" id="CHEBI:57524"/>
        <dbReference type="EC" id="3.1.3.3"/>
    </reaction>
</comment>
<dbReference type="NCBIfam" id="TIGR00338">
    <property type="entry name" value="serB"/>
    <property type="match status" value="1"/>
</dbReference>
<comment type="similarity">
    <text evidence="3">Belongs to the HAD-like hydrolase superfamily. SerB family.</text>
</comment>
<dbReference type="SFLD" id="SFLDF00029">
    <property type="entry name" value="phosphoserine_phosphatase"/>
    <property type="match status" value="1"/>
</dbReference>
<evidence type="ECO:0000313" key="16">
    <source>
        <dbReference type="Proteomes" id="UP000502608"/>
    </source>
</evidence>
<dbReference type="EMBL" id="CP050313">
    <property type="protein sequence ID" value="QIR13804.1"/>
    <property type="molecule type" value="Genomic_DNA"/>
</dbReference>
<evidence type="ECO:0000256" key="3">
    <source>
        <dbReference type="ARBA" id="ARBA00009184"/>
    </source>
</evidence>
<feature type="active site" description="Proton donor" evidence="14">
    <location>
        <position position="120"/>
    </location>
</feature>
<evidence type="ECO:0000256" key="10">
    <source>
        <dbReference type="ARBA" id="ARBA00023299"/>
    </source>
</evidence>
<evidence type="ECO:0000256" key="12">
    <source>
        <dbReference type="ARBA" id="ARBA00048138"/>
    </source>
</evidence>
<dbReference type="InterPro" id="IPR050582">
    <property type="entry name" value="HAD-like_SerB"/>
</dbReference>
<dbReference type="EC" id="3.1.3.3" evidence="4"/>
<evidence type="ECO:0000256" key="5">
    <source>
        <dbReference type="ARBA" id="ARBA00015196"/>
    </source>
</evidence>
<keyword evidence="8 15" id="KW-0378">Hydrolase</keyword>
<evidence type="ECO:0000256" key="7">
    <source>
        <dbReference type="ARBA" id="ARBA00022723"/>
    </source>
</evidence>
<dbReference type="GO" id="GO:0000287">
    <property type="term" value="F:magnesium ion binding"/>
    <property type="evidence" value="ECO:0007669"/>
    <property type="project" value="TreeGrafter"/>
</dbReference>
<evidence type="ECO:0000256" key="14">
    <source>
        <dbReference type="PIRSR" id="PIRSR604469-1"/>
    </source>
</evidence>
<keyword evidence="7" id="KW-0479">Metal-binding</keyword>
<dbReference type="SFLD" id="SFLDG01137">
    <property type="entry name" value="C1.6.1:_Phosphoserine_Phosphat"/>
    <property type="match status" value="1"/>
</dbReference>
<dbReference type="Gene3D" id="3.40.50.1000">
    <property type="entry name" value="HAD superfamily/HAD-like"/>
    <property type="match status" value="1"/>
</dbReference>
<keyword evidence="16" id="KW-1185">Reference proteome</keyword>
<dbReference type="GO" id="GO:0006564">
    <property type="term" value="P:L-serine biosynthetic process"/>
    <property type="evidence" value="ECO:0007669"/>
    <property type="project" value="UniProtKB-KW"/>
</dbReference>
<evidence type="ECO:0000256" key="2">
    <source>
        <dbReference type="ARBA" id="ARBA00005135"/>
    </source>
</evidence>
<keyword evidence="9" id="KW-0460">Magnesium</keyword>
<comment type="pathway">
    <text evidence="2">Amino-acid biosynthesis; L-serine biosynthesis; L-serine from 3-phospho-D-glycerate: step 3/3.</text>
</comment>
<organism evidence="15 16">
    <name type="scientific">Shewanella aestuarii</name>
    <dbReference type="NCBI Taxonomy" id="1028752"/>
    <lineage>
        <taxon>Bacteria</taxon>
        <taxon>Pseudomonadati</taxon>
        <taxon>Pseudomonadota</taxon>
        <taxon>Gammaproteobacteria</taxon>
        <taxon>Alteromonadales</taxon>
        <taxon>Shewanellaceae</taxon>
        <taxon>Shewanella</taxon>
    </lineage>
</organism>
<feature type="active site" description="Nucleophile" evidence="14">
    <location>
        <position position="118"/>
    </location>
</feature>
<name>A0A6G9QGX8_9GAMM</name>